<dbReference type="Pfam" id="PF05199">
    <property type="entry name" value="GMC_oxred_C"/>
    <property type="match status" value="1"/>
</dbReference>
<organism evidence="7">
    <name type="scientific">hydrothermal vent metagenome</name>
    <dbReference type="NCBI Taxonomy" id="652676"/>
    <lineage>
        <taxon>unclassified sequences</taxon>
        <taxon>metagenomes</taxon>
        <taxon>ecological metagenomes</taxon>
    </lineage>
</organism>
<evidence type="ECO:0000256" key="1">
    <source>
        <dbReference type="ARBA" id="ARBA00001974"/>
    </source>
</evidence>
<sequence length="529" mass="60290">MIIDANSIEDSDILQAEICILGGGVAGIILANELLNSNKSIILLESGGEMYNNKTQELYKAESTPPHFPNPHFSRLRFLGGSSNHWENSIERLSPIDFKKREWVRDSGWPITYDEVARFYPDAEDYCNVGGDGYDFNFWKKKLKSDDAFLASDSFNSVVSKSPLIPTHFYSQHSEKLKNSNNIRIIKNSNIIDLEYDKETQIVQSVTFRTLQNIQKKVYAKKFVMCLGGIENARMLLLFNEKFENTLGNRSDNVGRYFMEHPTIRAAHLLPFYEYYLDKIYYDGTMDKGLHIRARASLSEDAQTKYRTNNLRMYFSKQSKLTLSDGVSSAHIISDSLQSNELPNNFGEHLLNALQDIDHISESLLKQEFDVSLFDDVHRFGGFQIISMIEQTPDRNNRISLGHEKDQLGLKKIKIDFRITQSDKDSAWKTLELFAKDPGIQLLGRVRLLKERENRIWGSQLGFGQHHIGTTRMSHTAEKGVVDSNLKVFGTKNFYISGSSVFPTGGHVPPTLTIIAITIRLAHELRSNV</sequence>
<feature type="domain" description="Glucose-methanol-choline oxidoreductase C-terminal" evidence="6">
    <location>
        <begin position="393"/>
        <end position="517"/>
    </location>
</feature>
<dbReference type="GO" id="GO:0016614">
    <property type="term" value="F:oxidoreductase activity, acting on CH-OH group of donors"/>
    <property type="evidence" value="ECO:0007669"/>
    <property type="project" value="InterPro"/>
</dbReference>
<evidence type="ECO:0000256" key="5">
    <source>
        <dbReference type="ARBA" id="ARBA00023002"/>
    </source>
</evidence>
<evidence type="ECO:0000256" key="3">
    <source>
        <dbReference type="ARBA" id="ARBA00022630"/>
    </source>
</evidence>
<accession>A0A3B0Z178</accession>
<protein>
    <submittedName>
        <fullName evidence="7">Glucose-methanol-choline (GMC) oxidoreductase:NAD binding site</fullName>
    </submittedName>
</protein>
<comment type="cofactor">
    <cofactor evidence="1">
        <name>FAD</name>
        <dbReference type="ChEBI" id="CHEBI:57692"/>
    </cofactor>
</comment>
<dbReference type="Gene3D" id="3.50.50.60">
    <property type="entry name" value="FAD/NAD(P)-binding domain"/>
    <property type="match status" value="2"/>
</dbReference>
<dbReference type="InterPro" id="IPR036188">
    <property type="entry name" value="FAD/NAD-bd_sf"/>
</dbReference>
<evidence type="ECO:0000259" key="6">
    <source>
        <dbReference type="Pfam" id="PF05199"/>
    </source>
</evidence>
<keyword evidence="5" id="KW-0560">Oxidoreductase</keyword>
<proteinExistence type="inferred from homology"/>
<evidence type="ECO:0000313" key="7">
    <source>
        <dbReference type="EMBL" id="VAW87008.1"/>
    </source>
</evidence>
<comment type="similarity">
    <text evidence="2">Belongs to the GMC oxidoreductase family.</text>
</comment>
<dbReference type="AlphaFoldDB" id="A0A3B0Z178"/>
<gene>
    <name evidence="7" type="ORF">MNBD_GAMMA16-581</name>
</gene>
<dbReference type="PANTHER" id="PTHR42784">
    <property type="entry name" value="PYRANOSE 2-OXIDASE"/>
    <property type="match status" value="1"/>
</dbReference>
<reference evidence="7" key="1">
    <citation type="submission" date="2018-06" db="EMBL/GenBank/DDBJ databases">
        <authorList>
            <person name="Zhirakovskaya E."/>
        </authorList>
    </citation>
    <scope>NUCLEOTIDE SEQUENCE</scope>
</reference>
<evidence type="ECO:0000256" key="4">
    <source>
        <dbReference type="ARBA" id="ARBA00022827"/>
    </source>
</evidence>
<dbReference type="InterPro" id="IPR007867">
    <property type="entry name" value="GMC_OxRtase_C"/>
</dbReference>
<dbReference type="InterPro" id="IPR051473">
    <property type="entry name" value="P2Ox-like"/>
</dbReference>
<dbReference type="PANTHER" id="PTHR42784:SF1">
    <property type="entry name" value="PYRANOSE 2-OXIDASE"/>
    <property type="match status" value="1"/>
</dbReference>
<evidence type="ECO:0000256" key="2">
    <source>
        <dbReference type="ARBA" id="ARBA00010790"/>
    </source>
</evidence>
<name>A0A3B0Z178_9ZZZZ</name>
<dbReference type="SUPFAM" id="SSF51905">
    <property type="entry name" value="FAD/NAD(P)-binding domain"/>
    <property type="match status" value="1"/>
</dbReference>
<keyword evidence="4" id="KW-0274">FAD</keyword>
<keyword evidence="3" id="KW-0285">Flavoprotein</keyword>
<dbReference type="EMBL" id="UOFO01000109">
    <property type="protein sequence ID" value="VAW87008.1"/>
    <property type="molecule type" value="Genomic_DNA"/>
</dbReference>